<dbReference type="Proteomes" id="UP000291343">
    <property type="component" value="Unassembled WGS sequence"/>
</dbReference>
<dbReference type="OrthoDB" id="6602908at2759"/>
<dbReference type="AlphaFoldDB" id="A0A482WHH0"/>
<comment type="caution">
    <text evidence="1">The sequence shown here is derived from an EMBL/GenBank/DDBJ whole genome shotgun (WGS) entry which is preliminary data.</text>
</comment>
<gene>
    <name evidence="1" type="ORF">LSTR_LSTR004104</name>
</gene>
<organism evidence="1 2">
    <name type="scientific">Laodelphax striatellus</name>
    <name type="common">Small brown planthopper</name>
    <name type="synonym">Delphax striatella</name>
    <dbReference type="NCBI Taxonomy" id="195883"/>
    <lineage>
        <taxon>Eukaryota</taxon>
        <taxon>Metazoa</taxon>
        <taxon>Ecdysozoa</taxon>
        <taxon>Arthropoda</taxon>
        <taxon>Hexapoda</taxon>
        <taxon>Insecta</taxon>
        <taxon>Pterygota</taxon>
        <taxon>Neoptera</taxon>
        <taxon>Paraneoptera</taxon>
        <taxon>Hemiptera</taxon>
        <taxon>Auchenorrhyncha</taxon>
        <taxon>Fulgoroidea</taxon>
        <taxon>Delphacidae</taxon>
        <taxon>Criomorphinae</taxon>
        <taxon>Laodelphax</taxon>
    </lineage>
</organism>
<name>A0A482WHH0_LAOST</name>
<proteinExistence type="predicted"/>
<reference evidence="1 2" key="1">
    <citation type="journal article" date="2017" name="Gigascience">
        <title>Genome sequence of the small brown planthopper, Laodelphax striatellus.</title>
        <authorList>
            <person name="Zhu J."/>
            <person name="Jiang F."/>
            <person name="Wang X."/>
            <person name="Yang P."/>
            <person name="Bao Y."/>
            <person name="Zhao W."/>
            <person name="Wang W."/>
            <person name="Lu H."/>
            <person name="Wang Q."/>
            <person name="Cui N."/>
            <person name="Li J."/>
            <person name="Chen X."/>
            <person name="Luo L."/>
            <person name="Yu J."/>
            <person name="Kang L."/>
            <person name="Cui F."/>
        </authorList>
    </citation>
    <scope>NUCLEOTIDE SEQUENCE [LARGE SCALE GENOMIC DNA]</scope>
    <source>
        <strain evidence="1">Lst14</strain>
    </source>
</reference>
<keyword evidence="2" id="KW-1185">Reference proteome</keyword>
<dbReference type="EMBL" id="QKKF02036132">
    <property type="protein sequence ID" value="RZF32676.1"/>
    <property type="molecule type" value="Genomic_DNA"/>
</dbReference>
<dbReference type="InParanoid" id="A0A482WHH0"/>
<protein>
    <submittedName>
        <fullName evidence="1">Uncharacterized protein</fullName>
    </submittedName>
</protein>
<accession>A0A482WHH0</accession>
<evidence type="ECO:0000313" key="2">
    <source>
        <dbReference type="Proteomes" id="UP000291343"/>
    </source>
</evidence>
<sequence length="202" mass="22919">MSEEITFPTIIHPKTLRDDLLELQKKLQKNKFQPAIPVSHLQRYYELPIATCNFHNENIDITIKIPITTTGADYQINIEEHQLFEKTWLSPTTTTAAIMGVRCVTRSGPRSDNSIIGYEYHSHAPLSTSFKANDEKRIRFNSRTFTQSYQKAITCEFKVTNAANAALAEVPVSLDSLLTWSEIRYEINGVIVDSICTLELPA</sequence>
<evidence type="ECO:0000313" key="1">
    <source>
        <dbReference type="EMBL" id="RZF32676.1"/>
    </source>
</evidence>